<feature type="transmembrane region" description="Helical" evidence="7">
    <location>
        <begin position="369"/>
        <end position="394"/>
    </location>
</feature>
<feature type="transmembrane region" description="Helical" evidence="7">
    <location>
        <begin position="165"/>
        <end position="183"/>
    </location>
</feature>
<keyword evidence="5 7" id="KW-1133">Transmembrane helix</keyword>
<reference evidence="9" key="1">
    <citation type="submission" date="2023-07" db="EMBL/GenBank/DDBJ databases">
        <title>Sorghum-associated microbial communities from plants grown in Nebraska, USA.</title>
        <authorList>
            <person name="Schachtman D."/>
        </authorList>
    </citation>
    <scope>NUCLEOTIDE SEQUENCE</scope>
    <source>
        <strain evidence="9">DS2795</strain>
    </source>
</reference>
<feature type="transmembrane region" description="Helical" evidence="7">
    <location>
        <begin position="100"/>
        <end position="119"/>
    </location>
</feature>
<comment type="caution">
    <text evidence="9">The sequence shown here is derived from an EMBL/GenBank/DDBJ whole genome shotgun (WGS) entry which is preliminary data.</text>
</comment>
<dbReference type="PANTHER" id="PTHR23511">
    <property type="entry name" value="SYNAPTIC VESICLE GLYCOPROTEIN 2"/>
    <property type="match status" value="1"/>
</dbReference>
<dbReference type="PROSITE" id="PS50850">
    <property type="entry name" value="MFS"/>
    <property type="match status" value="1"/>
</dbReference>
<dbReference type="InterPro" id="IPR005828">
    <property type="entry name" value="MFS_sugar_transport-like"/>
</dbReference>
<gene>
    <name evidence="9" type="ORF">J2W25_002276</name>
</gene>
<sequence length="454" mass="49342">MPLHYVWAALLALNMMLEYYDNAIFAYASPTIKAHTGMSTEQIGFISSAFYVGMVIGALVGGWLSDRWGRRPVLVWGTVMYSLGVVATAFVPGYELILTSRFVTGLGVQAATSVLLVYVSEMFPSGARGRFLSVVTMGLTAAAVLAAALAMFYLPTGGPDTWRHLFLAGGIGLLIAPLVHFCLPESVRWCVTRGQVDRAEQIVSRLEARALRQGPLATPQVSAVPYFAAQPTLRDLFKNRSVLRNLVVLFVSYFGVYLAYYTWANWSIYALVYDLKYAQKDAYFILFIWTVVYGAMPFLAMRFLDRWERKNTILFMSVFAALTLVLLGISSGYWAVAIIGGALTVFAGFVLNAYYTYIPETMPTQLRALGNGIVMSGARVGGAVSGVMGAALVSAGGLKYLTWTAALIYIVFAIPVLLFGPRTTNRSLEAVADEELGRGQGEAAPALASSRATA</sequence>
<evidence type="ECO:0000256" key="3">
    <source>
        <dbReference type="ARBA" id="ARBA00022448"/>
    </source>
</evidence>
<feature type="domain" description="Major facilitator superfamily (MFS) profile" evidence="8">
    <location>
        <begin position="7"/>
        <end position="424"/>
    </location>
</feature>
<keyword evidence="4 7" id="KW-0812">Transmembrane</keyword>
<protein>
    <submittedName>
        <fullName evidence="9">MFS transporter</fullName>
    </submittedName>
</protein>
<comment type="subcellular location">
    <subcellularLocation>
        <location evidence="1">Membrane</location>
        <topology evidence="1">Multi-pass membrane protein</topology>
    </subcellularLocation>
</comment>
<evidence type="ECO:0000256" key="2">
    <source>
        <dbReference type="ARBA" id="ARBA00010992"/>
    </source>
</evidence>
<feature type="transmembrane region" description="Helical" evidence="7">
    <location>
        <begin position="400"/>
        <end position="419"/>
    </location>
</feature>
<evidence type="ECO:0000313" key="10">
    <source>
        <dbReference type="Proteomes" id="UP001244295"/>
    </source>
</evidence>
<evidence type="ECO:0000256" key="7">
    <source>
        <dbReference type="SAM" id="Phobius"/>
    </source>
</evidence>
<feature type="transmembrane region" description="Helical" evidence="7">
    <location>
        <begin position="73"/>
        <end position="94"/>
    </location>
</feature>
<dbReference type="AlphaFoldDB" id="A0AAW8DV29"/>
<keyword evidence="6 7" id="KW-0472">Membrane</keyword>
<dbReference type="GO" id="GO:0022857">
    <property type="term" value="F:transmembrane transporter activity"/>
    <property type="evidence" value="ECO:0007669"/>
    <property type="project" value="InterPro"/>
</dbReference>
<organism evidence="9 10">
    <name type="scientific">Variovorax boronicumulans</name>
    <dbReference type="NCBI Taxonomy" id="436515"/>
    <lineage>
        <taxon>Bacteria</taxon>
        <taxon>Pseudomonadati</taxon>
        <taxon>Pseudomonadota</taxon>
        <taxon>Betaproteobacteria</taxon>
        <taxon>Burkholderiales</taxon>
        <taxon>Comamonadaceae</taxon>
        <taxon>Variovorax</taxon>
    </lineage>
</organism>
<dbReference type="PROSITE" id="PS00216">
    <property type="entry name" value="SUGAR_TRANSPORT_1"/>
    <property type="match status" value="1"/>
</dbReference>
<evidence type="ECO:0000256" key="1">
    <source>
        <dbReference type="ARBA" id="ARBA00004141"/>
    </source>
</evidence>
<dbReference type="InterPro" id="IPR020846">
    <property type="entry name" value="MFS_dom"/>
</dbReference>
<feature type="transmembrane region" description="Helical" evidence="7">
    <location>
        <begin position="312"/>
        <end position="329"/>
    </location>
</feature>
<dbReference type="EMBL" id="JAUSRR010000003">
    <property type="protein sequence ID" value="MDP9923255.1"/>
    <property type="molecule type" value="Genomic_DNA"/>
</dbReference>
<dbReference type="RefSeq" id="WP_307636776.1">
    <property type="nucleotide sequence ID" value="NZ_JAUSRR010000003.1"/>
</dbReference>
<name>A0AAW8DV29_9BURK</name>
<feature type="transmembrane region" description="Helical" evidence="7">
    <location>
        <begin position="242"/>
        <end position="263"/>
    </location>
</feature>
<evidence type="ECO:0000256" key="6">
    <source>
        <dbReference type="ARBA" id="ARBA00023136"/>
    </source>
</evidence>
<feature type="transmembrane region" description="Helical" evidence="7">
    <location>
        <begin position="42"/>
        <end position="61"/>
    </location>
</feature>
<feature type="transmembrane region" description="Helical" evidence="7">
    <location>
        <begin position="131"/>
        <end position="153"/>
    </location>
</feature>
<accession>A0AAW8DV29</accession>
<dbReference type="Proteomes" id="UP001244295">
    <property type="component" value="Unassembled WGS sequence"/>
</dbReference>
<evidence type="ECO:0000256" key="4">
    <source>
        <dbReference type="ARBA" id="ARBA00022692"/>
    </source>
</evidence>
<comment type="similarity">
    <text evidence="2">Belongs to the major facilitator superfamily. Sugar transporter (TC 2.A.1.1) family.</text>
</comment>
<dbReference type="InterPro" id="IPR005829">
    <property type="entry name" value="Sugar_transporter_CS"/>
</dbReference>
<evidence type="ECO:0000259" key="8">
    <source>
        <dbReference type="PROSITE" id="PS50850"/>
    </source>
</evidence>
<dbReference type="SUPFAM" id="SSF103473">
    <property type="entry name" value="MFS general substrate transporter"/>
    <property type="match status" value="1"/>
</dbReference>
<dbReference type="Gene3D" id="1.20.1250.20">
    <property type="entry name" value="MFS general substrate transporter like domains"/>
    <property type="match status" value="1"/>
</dbReference>
<evidence type="ECO:0000313" key="9">
    <source>
        <dbReference type="EMBL" id="MDP9923255.1"/>
    </source>
</evidence>
<dbReference type="GO" id="GO:0016020">
    <property type="term" value="C:membrane"/>
    <property type="evidence" value="ECO:0007669"/>
    <property type="project" value="UniProtKB-SubCell"/>
</dbReference>
<dbReference type="CDD" id="cd17316">
    <property type="entry name" value="MFS_SV2_like"/>
    <property type="match status" value="1"/>
</dbReference>
<proteinExistence type="inferred from homology"/>
<evidence type="ECO:0000256" key="5">
    <source>
        <dbReference type="ARBA" id="ARBA00022989"/>
    </source>
</evidence>
<keyword evidence="3" id="KW-0813">Transport</keyword>
<dbReference type="InterPro" id="IPR036259">
    <property type="entry name" value="MFS_trans_sf"/>
</dbReference>
<dbReference type="Pfam" id="PF00083">
    <property type="entry name" value="Sugar_tr"/>
    <property type="match status" value="1"/>
</dbReference>
<feature type="transmembrane region" description="Helical" evidence="7">
    <location>
        <begin position="335"/>
        <end position="357"/>
    </location>
</feature>
<feature type="transmembrane region" description="Helical" evidence="7">
    <location>
        <begin position="283"/>
        <end position="300"/>
    </location>
</feature>